<reference evidence="2" key="1">
    <citation type="journal article" date="2014" name="Front. Microbiol.">
        <title>High frequency of phylogenetically diverse reductive dehalogenase-homologous genes in deep subseafloor sedimentary metagenomes.</title>
        <authorList>
            <person name="Kawai M."/>
            <person name="Futagami T."/>
            <person name="Toyoda A."/>
            <person name="Takaki Y."/>
            <person name="Nishi S."/>
            <person name="Hori S."/>
            <person name="Arai W."/>
            <person name="Tsubouchi T."/>
            <person name="Morono Y."/>
            <person name="Uchiyama I."/>
            <person name="Ito T."/>
            <person name="Fujiyama A."/>
            <person name="Inagaki F."/>
            <person name="Takami H."/>
        </authorList>
    </citation>
    <scope>NUCLEOTIDE SEQUENCE</scope>
    <source>
        <strain evidence="2">Expedition CK06-06</strain>
    </source>
</reference>
<evidence type="ECO:0000313" key="2">
    <source>
        <dbReference type="EMBL" id="GAG98244.1"/>
    </source>
</evidence>
<organism evidence="2">
    <name type="scientific">marine sediment metagenome</name>
    <dbReference type="NCBI Taxonomy" id="412755"/>
    <lineage>
        <taxon>unclassified sequences</taxon>
        <taxon>metagenomes</taxon>
        <taxon>ecological metagenomes</taxon>
    </lineage>
</organism>
<comment type="caution">
    <text evidence="2">The sequence shown here is derived from an EMBL/GenBank/DDBJ whole genome shotgun (WGS) entry which is preliminary data.</text>
</comment>
<feature type="region of interest" description="Disordered" evidence="1">
    <location>
        <begin position="21"/>
        <end position="53"/>
    </location>
</feature>
<dbReference type="EMBL" id="BART01025223">
    <property type="protein sequence ID" value="GAG98244.1"/>
    <property type="molecule type" value="Genomic_DNA"/>
</dbReference>
<feature type="compositionally biased region" description="Basic residues" evidence="1">
    <location>
        <begin position="37"/>
        <end position="47"/>
    </location>
</feature>
<accession>X1BR60</accession>
<protein>
    <recommendedName>
        <fullName evidence="3">GIY-YIG domain-containing protein</fullName>
    </recommendedName>
</protein>
<dbReference type="AlphaFoldDB" id="X1BR60"/>
<feature type="compositionally biased region" description="Basic and acidic residues" evidence="1">
    <location>
        <begin position="26"/>
        <end position="36"/>
    </location>
</feature>
<name>X1BR60_9ZZZZ</name>
<gene>
    <name evidence="2" type="ORF">S01H4_45322</name>
</gene>
<proteinExistence type="predicted"/>
<evidence type="ECO:0000256" key="1">
    <source>
        <dbReference type="SAM" id="MobiDB-lite"/>
    </source>
</evidence>
<evidence type="ECO:0008006" key="3">
    <source>
        <dbReference type="Google" id="ProtNLM"/>
    </source>
</evidence>
<feature type="non-terminal residue" evidence="2">
    <location>
        <position position="53"/>
    </location>
</feature>
<sequence length="53" mass="6432">MAKPRNFYKYHIKVGNKIKHSGITQDLERREEEHQQKWSKGHIKQVGRRTTEE</sequence>